<evidence type="ECO:0000256" key="4">
    <source>
        <dbReference type="ARBA" id="ARBA00022473"/>
    </source>
</evidence>
<dbReference type="Gene3D" id="2.40.50.90">
    <property type="match status" value="1"/>
</dbReference>
<evidence type="ECO:0000313" key="13">
    <source>
        <dbReference type="Proteomes" id="UP001187315"/>
    </source>
</evidence>
<dbReference type="GO" id="GO:0007283">
    <property type="term" value="P:spermatogenesis"/>
    <property type="evidence" value="ECO:0007669"/>
    <property type="project" value="UniProtKB-KW"/>
</dbReference>
<gene>
    <name evidence="12" type="ORF">Q7C36_000971</name>
</gene>
<feature type="region of interest" description="Disordered" evidence="9">
    <location>
        <begin position="128"/>
        <end position="150"/>
    </location>
</feature>
<feature type="compositionally biased region" description="Basic residues" evidence="9">
    <location>
        <begin position="130"/>
        <end position="139"/>
    </location>
</feature>
<dbReference type="InterPro" id="IPR035437">
    <property type="entry name" value="SNase_OB-fold_sf"/>
</dbReference>
<comment type="subcellular location">
    <subcellularLocation>
        <location evidence="1">Cytoplasm</location>
    </subcellularLocation>
</comment>
<proteinExistence type="inferred from homology"/>
<dbReference type="Gene3D" id="3.30.420.610">
    <property type="entry name" value="LOTUS domain-like"/>
    <property type="match status" value="3"/>
</dbReference>
<feature type="domain" description="Tudor" evidence="10">
    <location>
        <begin position="552"/>
        <end position="610"/>
    </location>
</feature>
<feature type="domain" description="HTH OST-type" evidence="11">
    <location>
        <begin position="43"/>
        <end position="116"/>
    </location>
</feature>
<keyword evidence="5" id="KW-0963">Cytoplasm</keyword>
<comment type="similarity">
    <text evidence="2">Belongs to the TDRD5 family.</text>
</comment>
<keyword evidence="6" id="KW-0677">Repeat</keyword>
<dbReference type="EMBL" id="JAVHJS010000001">
    <property type="protein sequence ID" value="KAK2869100.1"/>
    <property type="molecule type" value="Genomic_DNA"/>
</dbReference>
<keyword evidence="4" id="KW-0217">Developmental protein</keyword>
<protein>
    <recommendedName>
        <fullName evidence="3">Tudor domain-containing protein 5</fullName>
    </recommendedName>
</protein>
<dbReference type="PROSITE" id="PS51644">
    <property type="entry name" value="HTH_OST"/>
    <property type="match status" value="3"/>
</dbReference>
<dbReference type="PANTHER" id="PTHR22948:SF19">
    <property type="entry name" value="TUDOR DOMAIN-CONTAINING PROTEIN 5"/>
    <property type="match status" value="1"/>
</dbReference>
<evidence type="ECO:0000259" key="11">
    <source>
        <dbReference type="PROSITE" id="PS51644"/>
    </source>
</evidence>
<dbReference type="Pfam" id="PF00567">
    <property type="entry name" value="TUDOR"/>
    <property type="match status" value="1"/>
</dbReference>
<dbReference type="GO" id="GO:0005737">
    <property type="term" value="C:cytoplasm"/>
    <property type="evidence" value="ECO:0007669"/>
    <property type="project" value="UniProtKB-SubCell"/>
</dbReference>
<dbReference type="PANTHER" id="PTHR22948">
    <property type="entry name" value="TUDOR DOMAIN CONTAINING PROTEIN"/>
    <property type="match status" value="1"/>
</dbReference>
<keyword evidence="13" id="KW-1185">Reference proteome</keyword>
<dbReference type="Pfam" id="PF12872">
    <property type="entry name" value="OST-HTH"/>
    <property type="match status" value="3"/>
</dbReference>
<dbReference type="Gene3D" id="2.30.30.140">
    <property type="match status" value="1"/>
</dbReference>
<keyword evidence="7" id="KW-0221">Differentiation</keyword>
<evidence type="ECO:0000256" key="6">
    <source>
        <dbReference type="ARBA" id="ARBA00022737"/>
    </source>
</evidence>
<evidence type="ECO:0000256" key="8">
    <source>
        <dbReference type="ARBA" id="ARBA00022871"/>
    </source>
</evidence>
<name>A0AA88P360_TACVA</name>
<dbReference type="AlphaFoldDB" id="A0AA88P360"/>
<dbReference type="PROSITE" id="PS50304">
    <property type="entry name" value="TUDOR"/>
    <property type="match status" value="1"/>
</dbReference>
<feature type="domain" description="HTH OST-type" evidence="11">
    <location>
        <begin position="165"/>
        <end position="241"/>
    </location>
</feature>
<dbReference type="Proteomes" id="UP001187315">
    <property type="component" value="Unassembled WGS sequence"/>
</dbReference>
<dbReference type="SUPFAM" id="SSF63748">
    <property type="entry name" value="Tudor/PWWP/MBT"/>
    <property type="match status" value="1"/>
</dbReference>
<dbReference type="InterPro" id="IPR041966">
    <property type="entry name" value="LOTUS-like"/>
</dbReference>
<accession>A0AA88P360</accession>
<dbReference type="InterPro" id="IPR002999">
    <property type="entry name" value="Tudor"/>
</dbReference>
<evidence type="ECO:0000256" key="9">
    <source>
        <dbReference type="SAM" id="MobiDB-lite"/>
    </source>
</evidence>
<dbReference type="GO" id="GO:0030154">
    <property type="term" value="P:cell differentiation"/>
    <property type="evidence" value="ECO:0007669"/>
    <property type="project" value="UniProtKB-KW"/>
</dbReference>
<feature type="domain" description="HTH OST-type" evidence="11">
    <location>
        <begin position="335"/>
        <end position="412"/>
    </location>
</feature>
<evidence type="ECO:0000256" key="3">
    <source>
        <dbReference type="ARBA" id="ARBA00013420"/>
    </source>
</evidence>
<dbReference type="InterPro" id="IPR050621">
    <property type="entry name" value="Tudor_domain_containing"/>
</dbReference>
<dbReference type="InterPro" id="IPR025605">
    <property type="entry name" value="OST-HTH/LOTUS_dom"/>
</dbReference>
<evidence type="ECO:0000256" key="1">
    <source>
        <dbReference type="ARBA" id="ARBA00004496"/>
    </source>
</evidence>
<evidence type="ECO:0000256" key="2">
    <source>
        <dbReference type="ARBA" id="ARBA00010384"/>
    </source>
</evidence>
<comment type="caution">
    <text evidence="12">The sequence shown here is derived from an EMBL/GenBank/DDBJ whole genome shotgun (WGS) entry which is preliminary data.</text>
</comment>
<evidence type="ECO:0000256" key="5">
    <source>
        <dbReference type="ARBA" id="ARBA00022490"/>
    </source>
</evidence>
<sequence length="942" mass="105451">MTGIASDCGDCPQCSDSILVGLFYCEDLWETSVRGVIMDTEKLLLRVKKDVRSLLISSKHGLSPEQLRKDYQNMLGHPIPLRALGFRSVLDMVKEMSDAVYLYFNLDGTIVLKAIGNETTRGIEELVSKQRNHKHKPKPKSGGTGLFSSHSHHQHSFVLARRGHAPPALHAQLRSQLRQVLAHGPVGLSDLERCYAIHFGKPLNVMHYGFYSIAEMLAAASDMITVKQTRMGSQLILKTEITTVKQKLNSTAALPKQSAGISRLSTSSVLQETALFSNVQPEDQQKSKQTSSASRVQEIEPATIEMQEKSFEKSVAKLEEQFRKRILENSEAGTVSQELKDKLRKVVAKHTQGIAIHKLPTEYKKMYGEDLPVAQCGFLSITEMVETLSDTFCVQPSTEDGAEGIHIMVLKPHVQPAVSMNPWTEGHYFSCSETAWECQDDRGESMESLDSNPEIKTTNKIIHQTGNIFPVTVLSRGSVIPLDALLCQKLKPPTRRRYRDLVPVVVERIESPSHFYIRSDEDHRILENMMFEMRSCYFCPEVAERYQLPDAYVRPGQVCCVAPRDMWFYRVVIHRLLSATEVEVYYADFGDLSVVNRNKLKFLKSCYADLPAQAVPSILVGVRPVKTSWSKEATSLFQKMCHERTLVAVVHSYRRDFLLLFLCDTNTEEDIYIHSALQTEGHAVACATDNTLVLEQFNPVTLYLGDSQLEEVKEHFAAVTSSSVTNGQNLTHLQPNASTVLSQHLTGAQENQKGEMAFLDLPELEFIDEDQGENSIPFESLLKKDPECFVNWDEGWTNMASVDEESKLLQNGKGESAKTAFLSPVPFIKPDLETQAVLESKPTLKPALSLHTLLDQTPGMIPSCRDHTDMCAELFQTSPSSALIFPMFSSGDRRAQDSLFLRHTSPLAQGPSARMAAGPSLPYWYKERGLNKLAASTHVCIH</sequence>
<evidence type="ECO:0000256" key="7">
    <source>
        <dbReference type="ARBA" id="ARBA00022782"/>
    </source>
</evidence>
<keyword evidence="8" id="KW-0744">Spermatogenesis</keyword>
<organism evidence="12 13">
    <name type="scientific">Tachysurus vachellii</name>
    <name type="common">Darkbarbel catfish</name>
    <name type="synonym">Pelteobagrus vachellii</name>
    <dbReference type="NCBI Taxonomy" id="175792"/>
    <lineage>
        <taxon>Eukaryota</taxon>
        <taxon>Metazoa</taxon>
        <taxon>Chordata</taxon>
        <taxon>Craniata</taxon>
        <taxon>Vertebrata</taxon>
        <taxon>Euteleostomi</taxon>
        <taxon>Actinopterygii</taxon>
        <taxon>Neopterygii</taxon>
        <taxon>Teleostei</taxon>
        <taxon>Ostariophysi</taxon>
        <taxon>Siluriformes</taxon>
        <taxon>Bagridae</taxon>
        <taxon>Tachysurus</taxon>
    </lineage>
</organism>
<evidence type="ECO:0000313" key="12">
    <source>
        <dbReference type="EMBL" id="KAK2869100.1"/>
    </source>
</evidence>
<evidence type="ECO:0000259" key="10">
    <source>
        <dbReference type="PROSITE" id="PS50304"/>
    </source>
</evidence>
<reference evidence="12" key="1">
    <citation type="submission" date="2023-08" db="EMBL/GenBank/DDBJ databases">
        <title>Pelteobagrus vachellii genome.</title>
        <authorList>
            <person name="Liu H."/>
        </authorList>
    </citation>
    <scope>NUCLEOTIDE SEQUENCE</scope>
    <source>
        <strain evidence="12">PRFRI_2022a</strain>
        <tissue evidence="12">Muscle</tissue>
    </source>
</reference>